<protein>
    <submittedName>
        <fullName evidence="2">Uncharacterized protein</fullName>
    </submittedName>
</protein>
<proteinExistence type="predicted"/>
<evidence type="ECO:0000313" key="3">
    <source>
        <dbReference type="Proteomes" id="UP000824540"/>
    </source>
</evidence>
<name>A0A8T2NC59_9TELE</name>
<dbReference type="Proteomes" id="UP000824540">
    <property type="component" value="Unassembled WGS sequence"/>
</dbReference>
<organism evidence="2 3">
    <name type="scientific">Albula glossodonta</name>
    <name type="common">roundjaw bonefish</name>
    <dbReference type="NCBI Taxonomy" id="121402"/>
    <lineage>
        <taxon>Eukaryota</taxon>
        <taxon>Metazoa</taxon>
        <taxon>Chordata</taxon>
        <taxon>Craniata</taxon>
        <taxon>Vertebrata</taxon>
        <taxon>Euteleostomi</taxon>
        <taxon>Actinopterygii</taxon>
        <taxon>Neopterygii</taxon>
        <taxon>Teleostei</taxon>
        <taxon>Albuliformes</taxon>
        <taxon>Albulidae</taxon>
        <taxon>Albula</taxon>
    </lineage>
</organism>
<feature type="region of interest" description="Disordered" evidence="1">
    <location>
        <begin position="1"/>
        <end position="70"/>
    </location>
</feature>
<keyword evidence="3" id="KW-1185">Reference proteome</keyword>
<dbReference type="EMBL" id="JAFBMS010000102">
    <property type="protein sequence ID" value="KAG9336371.1"/>
    <property type="molecule type" value="Genomic_DNA"/>
</dbReference>
<evidence type="ECO:0000313" key="2">
    <source>
        <dbReference type="EMBL" id="KAG9336371.1"/>
    </source>
</evidence>
<evidence type="ECO:0000256" key="1">
    <source>
        <dbReference type="SAM" id="MobiDB-lite"/>
    </source>
</evidence>
<sequence>MAKAGHRCQLSREAASATSTGAGKPQHDFLPSASSCSRAPGQAWTAVREPSNEHPDSGCLQGGPPSAPSSVMVKAAGMLQDLGRLKAEMQTLVQLLKARTFPASNM</sequence>
<dbReference type="AlphaFoldDB" id="A0A8T2NC59"/>
<comment type="caution">
    <text evidence="2">The sequence shown here is derived from an EMBL/GenBank/DDBJ whole genome shotgun (WGS) entry which is preliminary data.</text>
</comment>
<reference evidence="2" key="1">
    <citation type="thesis" date="2021" institute="BYU ScholarsArchive" country="Provo, UT, USA">
        <title>Applications of and Algorithms for Genome Assembly and Genomic Analyses with an Emphasis on Marine Teleosts.</title>
        <authorList>
            <person name="Pickett B.D."/>
        </authorList>
    </citation>
    <scope>NUCLEOTIDE SEQUENCE</scope>
    <source>
        <strain evidence="2">HI-2016</strain>
    </source>
</reference>
<gene>
    <name evidence="2" type="ORF">JZ751_002718</name>
</gene>
<accession>A0A8T2NC59</accession>